<sequence length="606" mass="69669">MEQGISLNKIRQSISHALKITRILWQINKVMFIAIIVLTVLQGLSPVVMLYITQELINSVVISWESGFKYVIQMFIIFSLFSVVNELVNTIHTYLTGLYETKISNEVTLSIVNKAKTLELEDFENAELQDRLKRAQEEAAYRPYATFQIILGMGTNLITLCAAAAYLITWKWWVALLLMVIPFTSFISFIKLSQAEFEINWNRASKFRLAWYYKYLQTNDKTFKEVKLYNIGGYLFQKLKKILDSFYAEDRFIAKRKLKLTLLFEIINLTVILSLTFLILKGAYSKEFLIGNIIGYIQAIRQTHSTSKSTILGIISFVQNAMYLEVLFDFLNWNNKKKNSTMLLTNKVEDNLEEIKSVEFKNVSFTYPGMDTPSLKNVSFKIEQGDTLAVVGKNGSGKSTIVKLLTKMYHEFEGDILINNIPIQNIKEEILYKEISTVFQDFEKYEMPVRNNIGFGNISNMQDDQQLSIAAEKAGIKDVIESMPQKLDNQLGRWFAEGYQLSGGQWQRIAIARAFMRNATLCILDEPSAALDPISEKEVFETFKHLMEQKIGIFISHRYSSVRFADKILVLENGYAVEFGKHEQLLNEKGVYAELYDTQVAAILNR</sequence>
<evidence type="ECO:0000256" key="6">
    <source>
        <dbReference type="ARBA" id="ARBA00022840"/>
    </source>
</evidence>
<dbReference type="SUPFAM" id="SSF52540">
    <property type="entry name" value="P-loop containing nucleoside triphosphate hydrolases"/>
    <property type="match status" value="1"/>
</dbReference>
<feature type="transmembrane region" description="Helical" evidence="9">
    <location>
        <begin position="144"/>
        <end position="166"/>
    </location>
</feature>
<evidence type="ECO:0000256" key="9">
    <source>
        <dbReference type="SAM" id="Phobius"/>
    </source>
</evidence>
<evidence type="ECO:0000313" key="12">
    <source>
        <dbReference type="EMBL" id="OOR09601.1"/>
    </source>
</evidence>
<evidence type="ECO:0000256" key="7">
    <source>
        <dbReference type="ARBA" id="ARBA00022989"/>
    </source>
</evidence>
<dbReference type="Pfam" id="PF00005">
    <property type="entry name" value="ABC_tran"/>
    <property type="match status" value="1"/>
</dbReference>
<dbReference type="InterPro" id="IPR003593">
    <property type="entry name" value="AAA+_ATPase"/>
</dbReference>
<dbReference type="EMBL" id="MUAJ01000042">
    <property type="protein sequence ID" value="OOR09601.1"/>
    <property type="molecule type" value="Genomic_DNA"/>
</dbReference>
<accession>A0A1S9TJ37</accession>
<feature type="transmembrane region" description="Helical" evidence="9">
    <location>
        <begin position="260"/>
        <end position="280"/>
    </location>
</feature>
<evidence type="ECO:0008006" key="14">
    <source>
        <dbReference type="Google" id="ProtNLM"/>
    </source>
</evidence>
<dbReference type="GO" id="GO:0005886">
    <property type="term" value="C:plasma membrane"/>
    <property type="evidence" value="ECO:0007669"/>
    <property type="project" value="UniProtKB-SubCell"/>
</dbReference>
<evidence type="ECO:0000313" key="13">
    <source>
        <dbReference type="Proteomes" id="UP000190906"/>
    </source>
</evidence>
<keyword evidence="5" id="KW-0547">Nucleotide-binding</keyword>
<organism evidence="12 13">
    <name type="scientific">Bacillus cereus</name>
    <dbReference type="NCBI Taxonomy" id="1396"/>
    <lineage>
        <taxon>Bacteria</taxon>
        <taxon>Bacillati</taxon>
        <taxon>Bacillota</taxon>
        <taxon>Bacilli</taxon>
        <taxon>Bacillales</taxon>
        <taxon>Bacillaceae</taxon>
        <taxon>Bacillus</taxon>
        <taxon>Bacillus cereus group</taxon>
    </lineage>
</organism>
<protein>
    <recommendedName>
        <fullName evidence="14">ABC transporter ATP-binding protein</fullName>
    </recommendedName>
</protein>
<evidence type="ECO:0000256" key="5">
    <source>
        <dbReference type="ARBA" id="ARBA00022741"/>
    </source>
</evidence>
<comment type="caution">
    <text evidence="12">The sequence shown here is derived from an EMBL/GenBank/DDBJ whole genome shotgun (WGS) entry which is preliminary data.</text>
</comment>
<dbReference type="Gene3D" id="3.40.50.300">
    <property type="entry name" value="P-loop containing nucleotide triphosphate hydrolases"/>
    <property type="match status" value="1"/>
</dbReference>
<dbReference type="SUPFAM" id="SSF90123">
    <property type="entry name" value="ABC transporter transmembrane region"/>
    <property type="match status" value="1"/>
</dbReference>
<keyword evidence="2" id="KW-0813">Transport</keyword>
<keyword evidence="6" id="KW-0067">ATP-binding</keyword>
<dbReference type="Gene3D" id="1.20.1560.10">
    <property type="entry name" value="ABC transporter type 1, transmembrane domain"/>
    <property type="match status" value="1"/>
</dbReference>
<feature type="transmembrane region" description="Helical" evidence="9">
    <location>
        <begin position="172"/>
        <end position="190"/>
    </location>
</feature>
<dbReference type="InterPro" id="IPR039421">
    <property type="entry name" value="Type_1_exporter"/>
</dbReference>
<dbReference type="InterPro" id="IPR027417">
    <property type="entry name" value="P-loop_NTPase"/>
</dbReference>
<dbReference type="RefSeq" id="WP_078205475.1">
    <property type="nucleotide sequence ID" value="NZ_MUAJ01000042.1"/>
</dbReference>
<dbReference type="Proteomes" id="UP000190906">
    <property type="component" value="Unassembled WGS sequence"/>
</dbReference>
<dbReference type="FunFam" id="3.40.50.300:FF:000221">
    <property type="entry name" value="Multidrug ABC transporter ATP-binding protein"/>
    <property type="match status" value="1"/>
</dbReference>
<dbReference type="GO" id="GO:0005524">
    <property type="term" value="F:ATP binding"/>
    <property type="evidence" value="ECO:0007669"/>
    <property type="project" value="UniProtKB-KW"/>
</dbReference>
<comment type="subcellular location">
    <subcellularLocation>
        <location evidence="1">Cell membrane</location>
        <topology evidence="1">Multi-pass membrane protein</topology>
    </subcellularLocation>
</comment>
<evidence type="ECO:0000256" key="4">
    <source>
        <dbReference type="ARBA" id="ARBA00022692"/>
    </source>
</evidence>
<dbReference type="InterPro" id="IPR011527">
    <property type="entry name" value="ABC1_TM_dom"/>
</dbReference>
<dbReference type="InterPro" id="IPR003439">
    <property type="entry name" value="ABC_transporter-like_ATP-bd"/>
</dbReference>
<gene>
    <name evidence="12" type="ORF">BW897_26825</name>
</gene>
<dbReference type="InterPro" id="IPR017871">
    <property type="entry name" value="ABC_transporter-like_CS"/>
</dbReference>
<name>A0A1S9TJ37_BACCE</name>
<reference evidence="12 13" key="1">
    <citation type="submission" date="2017-01" db="EMBL/GenBank/DDBJ databases">
        <title>Bacillus cereus isolates.</title>
        <authorList>
            <person name="Beno S.M."/>
        </authorList>
    </citation>
    <scope>NUCLEOTIDE SEQUENCE [LARGE SCALE GENOMIC DNA]</scope>
    <source>
        <strain evidence="12 13">FSL H8-0485</strain>
    </source>
</reference>
<feature type="transmembrane region" description="Helical" evidence="9">
    <location>
        <begin position="72"/>
        <end position="95"/>
    </location>
</feature>
<dbReference type="PROSITE" id="PS50893">
    <property type="entry name" value="ABC_TRANSPORTER_2"/>
    <property type="match status" value="1"/>
</dbReference>
<evidence type="ECO:0000256" key="2">
    <source>
        <dbReference type="ARBA" id="ARBA00022448"/>
    </source>
</evidence>
<feature type="domain" description="ABC transmembrane type-1" evidence="11">
    <location>
        <begin position="33"/>
        <end position="319"/>
    </location>
</feature>
<dbReference type="PROSITE" id="PS50929">
    <property type="entry name" value="ABC_TM1F"/>
    <property type="match status" value="1"/>
</dbReference>
<keyword evidence="4 9" id="KW-0812">Transmembrane</keyword>
<keyword evidence="7 9" id="KW-1133">Transmembrane helix</keyword>
<dbReference type="GO" id="GO:0015421">
    <property type="term" value="F:ABC-type oligopeptide transporter activity"/>
    <property type="evidence" value="ECO:0007669"/>
    <property type="project" value="TreeGrafter"/>
</dbReference>
<evidence type="ECO:0000259" key="10">
    <source>
        <dbReference type="PROSITE" id="PS50893"/>
    </source>
</evidence>
<evidence type="ECO:0000256" key="1">
    <source>
        <dbReference type="ARBA" id="ARBA00004651"/>
    </source>
</evidence>
<feature type="domain" description="ABC transporter" evidence="10">
    <location>
        <begin position="358"/>
        <end position="598"/>
    </location>
</feature>
<evidence type="ECO:0000256" key="3">
    <source>
        <dbReference type="ARBA" id="ARBA00022475"/>
    </source>
</evidence>
<dbReference type="PANTHER" id="PTHR43394:SF1">
    <property type="entry name" value="ATP-BINDING CASSETTE SUB-FAMILY B MEMBER 10, MITOCHONDRIAL"/>
    <property type="match status" value="1"/>
</dbReference>
<keyword evidence="3" id="KW-1003">Cell membrane</keyword>
<evidence type="ECO:0000259" key="11">
    <source>
        <dbReference type="PROSITE" id="PS50929"/>
    </source>
</evidence>
<dbReference type="PROSITE" id="PS00211">
    <property type="entry name" value="ABC_TRANSPORTER_1"/>
    <property type="match status" value="1"/>
</dbReference>
<dbReference type="GO" id="GO:0016887">
    <property type="term" value="F:ATP hydrolysis activity"/>
    <property type="evidence" value="ECO:0007669"/>
    <property type="project" value="InterPro"/>
</dbReference>
<dbReference type="SMART" id="SM00382">
    <property type="entry name" value="AAA"/>
    <property type="match status" value="1"/>
</dbReference>
<feature type="transmembrane region" description="Helical" evidence="9">
    <location>
        <begin position="30"/>
        <end position="52"/>
    </location>
</feature>
<proteinExistence type="predicted"/>
<keyword evidence="8 9" id="KW-0472">Membrane</keyword>
<dbReference type="AlphaFoldDB" id="A0A1S9TJ37"/>
<dbReference type="InterPro" id="IPR036640">
    <property type="entry name" value="ABC1_TM_sf"/>
</dbReference>
<dbReference type="PANTHER" id="PTHR43394">
    <property type="entry name" value="ATP-DEPENDENT PERMEASE MDL1, MITOCHONDRIAL"/>
    <property type="match status" value="1"/>
</dbReference>
<evidence type="ECO:0000256" key="8">
    <source>
        <dbReference type="ARBA" id="ARBA00023136"/>
    </source>
</evidence>